<evidence type="ECO:0000256" key="2">
    <source>
        <dbReference type="ARBA" id="ARBA00022771"/>
    </source>
</evidence>
<sequence length="302" mass="34578">MGRNDLMLVPKNEMAMYLQRHDRSLFVDDEYGGNCYEGASSICSRGGYLDREGNGVLTYHGGSSNCILVRENIGAGGVVRVAEETMGEGLREHRLWYSTKFDQNAIMPLQRDGDVVKLIKGNDEFLYMNVVEKEGLIQKSAQENTVLGKKKDKRKAELQKWENGVSYKVEKKLKRKLEGAESVIDVQLYTKGSNEYRVQLSNSRCLVVNLTNRTCSCLWWQIHGFLYRHSMAVIRQEKKWVYDYVSACYKGQTQASCYINILHPIETHDMAFVDDRMGCVIGGEALYNDYRQHILPPINPHK</sequence>
<dbReference type="EMBL" id="JAKOGI010001891">
    <property type="protein sequence ID" value="KAJ8423715.1"/>
    <property type="molecule type" value="Genomic_DNA"/>
</dbReference>
<evidence type="ECO:0000256" key="1">
    <source>
        <dbReference type="ARBA" id="ARBA00022723"/>
    </source>
</evidence>
<dbReference type="InterPro" id="IPR006564">
    <property type="entry name" value="Znf_PMZ"/>
</dbReference>
<protein>
    <recommendedName>
        <fullName evidence="5">SWIM-type domain-containing protein</fullName>
    </recommendedName>
</protein>
<dbReference type="AlphaFoldDB" id="A0A9Q1GNC0"/>
<dbReference type="Pfam" id="PF04434">
    <property type="entry name" value="SWIM"/>
    <property type="match status" value="1"/>
</dbReference>
<evidence type="ECO:0000256" key="4">
    <source>
        <dbReference type="PROSITE-ProRule" id="PRU00325"/>
    </source>
</evidence>
<comment type="caution">
    <text evidence="6">The sequence shown here is derived from an EMBL/GenBank/DDBJ whole genome shotgun (WGS) entry which is preliminary data.</text>
</comment>
<dbReference type="PROSITE" id="PS50966">
    <property type="entry name" value="ZF_SWIM"/>
    <property type="match status" value="1"/>
</dbReference>
<gene>
    <name evidence="6" type="ORF">Cgig2_002087</name>
</gene>
<proteinExistence type="predicted"/>
<organism evidence="6 7">
    <name type="scientific">Carnegiea gigantea</name>
    <dbReference type="NCBI Taxonomy" id="171969"/>
    <lineage>
        <taxon>Eukaryota</taxon>
        <taxon>Viridiplantae</taxon>
        <taxon>Streptophyta</taxon>
        <taxon>Embryophyta</taxon>
        <taxon>Tracheophyta</taxon>
        <taxon>Spermatophyta</taxon>
        <taxon>Magnoliopsida</taxon>
        <taxon>eudicotyledons</taxon>
        <taxon>Gunneridae</taxon>
        <taxon>Pentapetalae</taxon>
        <taxon>Caryophyllales</taxon>
        <taxon>Cactineae</taxon>
        <taxon>Cactaceae</taxon>
        <taxon>Cactoideae</taxon>
        <taxon>Echinocereeae</taxon>
        <taxon>Carnegiea</taxon>
    </lineage>
</organism>
<evidence type="ECO:0000313" key="7">
    <source>
        <dbReference type="Proteomes" id="UP001153076"/>
    </source>
</evidence>
<keyword evidence="1" id="KW-0479">Metal-binding</keyword>
<accession>A0A9Q1GNC0</accession>
<name>A0A9Q1GNC0_9CARY</name>
<evidence type="ECO:0000313" key="6">
    <source>
        <dbReference type="EMBL" id="KAJ8423715.1"/>
    </source>
</evidence>
<feature type="domain" description="SWIM-type" evidence="5">
    <location>
        <begin position="196"/>
        <end position="238"/>
    </location>
</feature>
<evidence type="ECO:0000259" key="5">
    <source>
        <dbReference type="PROSITE" id="PS50966"/>
    </source>
</evidence>
<dbReference type="SMART" id="SM00575">
    <property type="entry name" value="ZnF_PMZ"/>
    <property type="match status" value="1"/>
</dbReference>
<dbReference type="InterPro" id="IPR007527">
    <property type="entry name" value="Znf_SWIM"/>
</dbReference>
<keyword evidence="2 4" id="KW-0863">Zinc-finger</keyword>
<evidence type="ECO:0000256" key="3">
    <source>
        <dbReference type="ARBA" id="ARBA00022833"/>
    </source>
</evidence>
<reference evidence="6" key="1">
    <citation type="submission" date="2022-04" db="EMBL/GenBank/DDBJ databases">
        <title>Carnegiea gigantea Genome sequencing and assembly v2.</title>
        <authorList>
            <person name="Copetti D."/>
            <person name="Sanderson M.J."/>
            <person name="Burquez A."/>
            <person name="Wojciechowski M.F."/>
        </authorList>
    </citation>
    <scope>NUCLEOTIDE SEQUENCE</scope>
    <source>
        <strain evidence="6">SGP5-SGP5p</strain>
        <tissue evidence="6">Aerial part</tissue>
    </source>
</reference>
<dbReference type="OrthoDB" id="1939383at2759"/>
<dbReference type="GO" id="GO:0008270">
    <property type="term" value="F:zinc ion binding"/>
    <property type="evidence" value="ECO:0007669"/>
    <property type="project" value="UniProtKB-KW"/>
</dbReference>
<keyword evidence="3" id="KW-0862">Zinc</keyword>
<dbReference type="Proteomes" id="UP001153076">
    <property type="component" value="Unassembled WGS sequence"/>
</dbReference>
<keyword evidence="7" id="KW-1185">Reference proteome</keyword>